<evidence type="ECO:0000313" key="1">
    <source>
        <dbReference type="EMBL" id="KAG5375874.1"/>
    </source>
</evidence>
<organism evidence="1 2">
    <name type="scientific">Brassica rapa subsp. trilocularis</name>
    <dbReference type="NCBI Taxonomy" id="1813537"/>
    <lineage>
        <taxon>Eukaryota</taxon>
        <taxon>Viridiplantae</taxon>
        <taxon>Streptophyta</taxon>
        <taxon>Embryophyta</taxon>
        <taxon>Tracheophyta</taxon>
        <taxon>Spermatophyta</taxon>
        <taxon>Magnoliopsida</taxon>
        <taxon>eudicotyledons</taxon>
        <taxon>Gunneridae</taxon>
        <taxon>Pentapetalae</taxon>
        <taxon>rosids</taxon>
        <taxon>malvids</taxon>
        <taxon>Brassicales</taxon>
        <taxon>Brassicaceae</taxon>
        <taxon>Brassiceae</taxon>
        <taxon>Brassica</taxon>
    </lineage>
</organism>
<name>A0ABQ7KNS8_BRACM</name>
<keyword evidence="2" id="KW-1185">Reference proteome</keyword>
<gene>
    <name evidence="1" type="primary">A10p010290.1_BraROA</name>
    <name evidence="1" type="ORF">IGI04_040470</name>
</gene>
<dbReference type="EMBL" id="JADBGQ010000010">
    <property type="protein sequence ID" value="KAG5375874.1"/>
    <property type="molecule type" value="Genomic_DNA"/>
</dbReference>
<accession>A0ABQ7KNS8</accession>
<dbReference type="Proteomes" id="UP000823674">
    <property type="component" value="Chromosome A10"/>
</dbReference>
<comment type="caution">
    <text evidence="1">The sequence shown here is derived from an EMBL/GenBank/DDBJ whole genome shotgun (WGS) entry which is preliminary data.</text>
</comment>
<proteinExistence type="predicted"/>
<sequence length="216" mass="24009">MPLDDLKPYFCSSGRTDLGKIDFKVSTSEITCLAHIDLLQAPKISNKSDPPRIVSFNGSMTIKILESKSWVFWMNMERKCIKSFKLVVHGDFMFIVTARSSGVRPRLSKGRYGHVSTHLDNPTCPSSAHGNGKGGISNKLLRILTRSDTTCNGPILWRPTGVIERALWTFPPTSIYFYLKSCAQENGKGGMSNKLLSEVTLDQPARMTLYTTLCGN</sequence>
<evidence type="ECO:0000313" key="2">
    <source>
        <dbReference type="Proteomes" id="UP000823674"/>
    </source>
</evidence>
<reference evidence="1 2" key="1">
    <citation type="submission" date="2021-03" db="EMBL/GenBank/DDBJ databases">
        <authorList>
            <person name="King G.J."/>
            <person name="Bancroft I."/>
            <person name="Baten A."/>
            <person name="Bloomfield J."/>
            <person name="Borpatragohain P."/>
            <person name="He Z."/>
            <person name="Irish N."/>
            <person name="Irwin J."/>
            <person name="Liu K."/>
            <person name="Mauleon R.P."/>
            <person name="Moore J."/>
            <person name="Morris R."/>
            <person name="Ostergaard L."/>
            <person name="Wang B."/>
            <person name="Wells R."/>
        </authorList>
    </citation>
    <scope>NUCLEOTIDE SEQUENCE [LARGE SCALE GENOMIC DNA]</scope>
    <source>
        <strain evidence="1">R-o-18</strain>
        <tissue evidence="1">Leaf</tissue>
    </source>
</reference>
<protein>
    <submittedName>
        <fullName evidence="1">Uncharacterized protein</fullName>
    </submittedName>
</protein>